<dbReference type="PANTHER" id="PTHR45947">
    <property type="entry name" value="SULFOQUINOVOSYL TRANSFERASE SQD2"/>
    <property type="match status" value="1"/>
</dbReference>
<dbReference type="EMBL" id="JSVC01000013">
    <property type="protein sequence ID" value="KIC94318.1"/>
    <property type="molecule type" value="Genomic_DNA"/>
</dbReference>
<dbReference type="InterPro" id="IPR050194">
    <property type="entry name" value="Glycosyltransferase_grp1"/>
</dbReference>
<dbReference type="GO" id="GO:0016757">
    <property type="term" value="F:glycosyltransferase activity"/>
    <property type="evidence" value="ECO:0007669"/>
    <property type="project" value="InterPro"/>
</dbReference>
<gene>
    <name evidence="3" type="ORF">OI18_11825</name>
</gene>
<dbReference type="InterPro" id="IPR001296">
    <property type="entry name" value="Glyco_trans_1"/>
</dbReference>
<feature type="domain" description="Glycosyl transferase family 1" evidence="1">
    <location>
        <begin position="191"/>
        <end position="356"/>
    </location>
</feature>
<keyword evidence="4" id="KW-1185">Reference proteome</keyword>
<dbReference type="AlphaFoldDB" id="A0A0C1LG44"/>
<name>A0A0C1LG44_9BACT</name>
<dbReference type="PANTHER" id="PTHR45947:SF3">
    <property type="entry name" value="SULFOQUINOVOSYL TRANSFERASE SQD2"/>
    <property type="match status" value="1"/>
</dbReference>
<dbReference type="InterPro" id="IPR028098">
    <property type="entry name" value="Glyco_trans_4-like_N"/>
</dbReference>
<sequence length="382" mass="43148">MRILILIPNIPEQLDEVKGGIYSASINLLEGLSKTSHTVRLVTFKKGLKKAVYKKYSERIDIHYIPEGFFPWHALNFLFICPWAVRREVREFKPDIVHYQLGGTFLMTSILGLGGAKSVLTAHGLALAEMVTTRNLRKKITFFYNGVLERIFCPDYIIHLSNFSVELFNKYPGGKQNYTLIPNAIPEGFFNVPQKRETNNRILVIGNIDANKNQTFVIDSIAEIAKTGKEFTVDIIGGFKDENYKREVMAKLEESGVAHLVNFKGWLSQSELLQEWEEADILLLASRHESLPMVIAEAMAAGKVVVASAVGGVPEMFTDRETGFLYPADDVERLCNVLQELHDNSNLLHDVAQKAKLEAYESYHIDSVSKKTLAYYSKILNN</sequence>
<proteinExistence type="predicted"/>
<dbReference type="CDD" id="cd03801">
    <property type="entry name" value="GT4_PimA-like"/>
    <property type="match status" value="1"/>
</dbReference>
<feature type="domain" description="Glycosyltransferase subfamily 4-like N-terminal" evidence="2">
    <location>
        <begin position="20"/>
        <end position="185"/>
    </location>
</feature>
<comment type="caution">
    <text evidence="3">The sequence shown here is derived from an EMBL/GenBank/DDBJ whole genome shotgun (WGS) entry which is preliminary data.</text>
</comment>
<organism evidence="3 4">
    <name type="scientific">Flavihumibacter solisilvae</name>
    <dbReference type="NCBI Taxonomy" id="1349421"/>
    <lineage>
        <taxon>Bacteria</taxon>
        <taxon>Pseudomonadati</taxon>
        <taxon>Bacteroidota</taxon>
        <taxon>Chitinophagia</taxon>
        <taxon>Chitinophagales</taxon>
        <taxon>Chitinophagaceae</taxon>
        <taxon>Flavihumibacter</taxon>
    </lineage>
</organism>
<dbReference type="RefSeq" id="WP_039140074.1">
    <property type="nucleotide sequence ID" value="NZ_JSVC01000013.1"/>
</dbReference>
<evidence type="ECO:0000313" key="3">
    <source>
        <dbReference type="EMBL" id="KIC94318.1"/>
    </source>
</evidence>
<dbReference type="Proteomes" id="UP000031408">
    <property type="component" value="Unassembled WGS sequence"/>
</dbReference>
<evidence type="ECO:0000259" key="1">
    <source>
        <dbReference type="Pfam" id="PF00534"/>
    </source>
</evidence>
<dbReference type="SUPFAM" id="SSF53756">
    <property type="entry name" value="UDP-Glycosyltransferase/glycogen phosphorylase"/>
    <property type="match status" value="1"/>
</dbReference>
<reference evidence="3 4" key="1">
    <citation type="submission" date="2014-11" db="EMBL/GenBank/DDBJ databases">
        <title>Genome sequence of Flavihumibacter solisilvae 3-3.</title>
        <authorList>
            <person name="Zhou G."/>
            <person name="Li M."/>
            <person name="Wang G."/>
        </authorList>
    </citation>
    <scope>NUCLEOTIDE SEQUENCE [LARGE SCALE GENOMIC DNA]</scope>
    <source>
        <strain evidence="3 4">3-3</strain>
    </source>
</reference>
<evidence type="ECO:0000259" key="2">
    <source>
        <dbReference type="Pfam" id="PF13439"/>
    </source>
</evidence>
<dbReference type="OrthoDB" id="6638511at2"/>
<dbReference type="Pfam" id="PF00534">
    <property type="entry name" value="Glycos_transf_1"/>
    <property type="match status" value="1"/>
</dbReference>
<accession>A0A0C1LG44</accession>
<protein>
    <submittedName>
        <fullName evidence="3">Uncharacterized protein</fullName>
    </submittedName>
</protein>
<dbReference type="Gene3D" id="3.40.50.2000">
    <property type="entry name" value="Glycogen Phosphorylase B"/>
    <property type="match status" value="2"/>
</dbReference>
<dbReference type="STRING" id="1349421.OI18_11825"/>
<evidence type="ECO:0000313" key="4">
    <source>
        <dbReference type="Proteomes" id="UP000031408"/>
    </source>
</evidence>
<dbReference type="Pfam" id="PF13439">
    <property type="entry name" value="Glyco_transf_4"/>
    <property type="match status" value="1"/>
</dbReference>